<gene>
    <name evidence="2" type="ORF">niasHS_005576</name>
</gene>
<organism evidence="2 3">
    <name type="scientific">Heterodera schachtii</name>
    <name type="common">Sugarbeet cyst nematode worm</name>
    <name type="synonym">Tylenchus schachtii</name>
    <dbReference type="NCBI Taxonomy" id="97005"/>
    <lineage>
        <taxon>Eukaryota</taxon>
        <taxon>Metazoa</taxon>
        <taxon>Ecdysozoa</taxon>
        <taxon>Nematoda</taxon>
        <taxon>Chromadorea</taxon>
        <taxon>Rhabditida</taxon>
        <taxon>Tylenchina</taxon>
        <taxon>Tylenchomorpha</taxon>
        <taxon>Tylenchoidea</taxon>
        <taxon>Heteroderidae</taxon>
        <taxon>Heteroderinae</taxon>
        <taxon>Heterodera</taxon>
    </lineage>
</organism>
<protein>
    <submittedName>
        <fullName evidence="2">Uncharacterized protein</fullName>
    </submittedName>
</protein>
<keyword evidence="3" id="KW-1185">Reference proteome</keyword>
<evidence type="ECO:0000313" key="3">
    <source>
        <dbReference type="Proteomes" id="UP001620645"/>
    </source>
</evidence>
<comment type="caution">
    <text evidence="2">The sequence shown here is derived from an EMBL/GenBank/DDBJ whole genome shotgun (WGS) entry which is preliminary data.</text>
</comment>
<name>A0ABD2JYY6_HETSC</name>
<reference evidence="2 3" key="1">
    <citation type="submission" date="2024-10" db="EMBL/GenBank/DDBJ databases">
        <authorList>
            <person name="Kim D."/>
        </authorList>
    </citation>
    <scope>NUCLEOTIDE SEQUENCE [LARGE SCALE GENOMIC DNA]</scope>
    <source>
        <strain evidence="2">Taebaek</strain>
    </source>
</reference>
<evidence type="ECO:0000256" key="1">
    <source>
        <dbReference type="SAM" id="MobiDB-lite"/>
    </source>
</evidence>
<accession>A0ABD2JYY6</accession>
<dbReference type="Proteomes" id="UP001620645">
    <property type="component" value="Unassembled WGS sequence"/>
</dbReference>
<sequence>MAEQEIELVVFAAELFNSKPDNVPRMMRDNFRCLKRIRDEVAGIAQRGGRMWSKLCAKNVGNLIKNRWEWEIVMEKPMGMAFGGANSVKELNRQINKVDKFGYWNAGPGLISNEKFYPIFGLVLEGIIDIYDMFHEFWIGREIELENSNWQRSTKGNEEKIDEFEKEAEIIQFFIESESNCLELEAQSDFFKEERGGKECVKRADGRLHIKVKGQANVNGGLMLKGTVKWLSFAMFFLLVCQTMAMEKQNQNFPESIIDEETEMDEVPANQTNQGTKKRKLNECQPTTSGTQNNLSMESGIGNLVQANPLLVSQLATVAGQLLGTALKEEQRGTGPTFANQGRGGYYGRRGTRPNFGFASAKWQEGRQQCHAASIPSTSASAAASSSAANASDTVHELATQLRNSNPELAMLLLGIASGLAEIAYYCKTGNWCKR</sequence>
<proteinExistence type="predicted"/>
<dbReference type="EMBL" id="JBICCN010000078">
    <property type="protein sequence ID" value="KAL3095817.1"/>
    <property type="molecule type" value="Genomic_DNA"/>
</dbReference>
<feature type="region of interest" description="Disordered" evidence="1">
    <location>
        <begin position="272"/>
        <end position="295"/>
    </location>
</feature>
<evidence type="ECO:0000313" key="2">
    <source>
        <dbReference type="EMBL" id="KAL3095817.1"/>
    </source>
</evidence>
<dbReference type="AlphaFoldDB" id="A0ABD2JYY6"/>
<feature type="compositionally biased region" description="Polar residues" evidence="1">
    <location>
        <begin position="284"/>
        <end position="295"/>
    </location>
</feature>